<dbReference type="SMART" id="SM00944">
    <property type="entry name" value="Pro-kuma_activ"/>
    <property type="match status" value="1"/>
</dbReference>
<dbReference type="GO" id="GO:0046872">
    <property type="term" value="F:metal ion binding"/>
    <property type="evidence" value="ECO:0007669"/>
    <property type="project" value="UniProtKB-KW"/>
</dbReference>
<dbReference type="CDD" id="cd04056">
    <property type="entry name" value="Peptidases_S53"/>
    <property type="match status" value="1"/>
</dbReference>
<organism evidence="10">
    <name type="scientific">Acidobacterium capsulatum</name>
    <dbReference type="NCBI Taxonomy" id="33075"/>
    <lineage>
        <taxon>Bacteria</taxon>
        <taxon>Pseudomonadati</taxon>
        <taxon>Acidobacteriota</taxon>
        <taxon>Terriglobia</taxon>
        <taxon>Terriglobales</taxon>
        <taxon>Acidobacteriaceae</taxon>
        <taxon>Acidobacterium</taxon>
    </lineage>
</organism>
<dbReference type="Gene3D" id="3.40.50.200">
    <property type="entry name" value="Peptidase S8/S53 domain"/>
    <property type="match status" value="1"/>
</dbReference>
<dbReference type="InterPro" id="IPR050819">
    <property type="entry name" value="Tripeptidyl-peptidase_I"/>
</dbReference>
<dbReference type="CDD" id="cd11377">
    <property type="entry name" value="Pro-peptidase_S53"/>
    <property type="match status" value="1"/>
</dbReference>
<feature type="domain" description="Peptidase S53" evidence="9">
    <location>
        <begin position="174"/>
        <end position="512"/>
    </location>
</feature>
<evidence type="ECO:0000256" key="3">
    <source>
        <dbReference type="ARBA" id="ARBA00022723"/>
    </source>
</evidence>
<gene>
    <name evidence="10" type="ORF">ENW50_02645</name>
</gene>
<name>A0A7V4XR20_9BACT</name>
<keyword evidence="5" id="KW-0720">Serine protease</keyword>
<reference evidence="10" key="1">
    <citation type="journal article" date="2020" name="mSystems">
        <title>Genome- and Community-Level Interaction Insights into Carbon Utilization and Element Cycling Functions of Hydrothermarchaeota in Hydrothermal Sediment.</title>
        <authorList>
            <person name="Zhou Z."/>
            <person name="Liu Y."/>
            <person name="Xu W."/>
            <person name="Pan J."/>
            <person name="Luo Z.H."/>
            <person name="Li M."/>
        </authorList>
    </citation>
    <scope>NUCLEOTIDE SEQUENCE [LARGE SCALE GENOMIC DNA]</scope>
    <source>
        <strain evidence="10">SpSt-855</strain>
    </source>
</reference>
<dbReference type="SUPFAM" id="SSF52743">
    <property type="entry name" value="Subtilisin-like"/>
    <property type="match status" value="1"/>
</dbReference>
<evidence type="ECO:0000256" key="4">
    <source>
        <dbReference type="ARBA" id="ARBA00022801"/>
    </source>
</evidence>
<keyword evidence="6" id="KW-0106">Calcium</keyword>
<dbReference type="InterPro" id="IPR036852">
    <property type="entry name" value="Peptidase_S8/S53_dom_sf"/>
</dbReference>
<dbReference type="AlphaFoldDB" id="A0A7V4XR20"/>
<proteinExistence type="inferred from homology"/>
<evidence type="ECO:0000256" key="2">
    <source>
        <dbReference type="ARBA" id="ARBA00022670"/>
    </source>
</evidence>
<sequence>MSPIASRRSALPLSERPAPADARLLEAVEPDRLMTVSVLVRRKKPLVLADLEGKTLTHKEFDRRYAASEKDFAAIAKFAAGHGLAVDHHASSLARRTVVLRGTARQMQQAFGVTLHDYEDAGTQQRYHSFTGAITVPATHARIIESVLGLDARPIARPHFRVRKRSATTTGAVSFNPPQVASLYSFPTGVDGSGETIGILELGGGYETSDVQQYFSGLGIKPPTVVAVSVDGAVNAPGNPNGADGEVALDIQVAGSIAPGAKLAVYFAPNTEQGFVDAITTAVHDTVNKPSVLSISWGGPESSWPQAAAQSLNNACQSAVALGVTITVASGDNGSTDGVSDGKNHVDFPASSPYVLACGGTYLAAVNNGVPQESVWDDLASGGGATGGGVSALFPLPAWQTAANVPGNKMRGVPDVSGDASPESGYNVLVDGQPEVIGGTSAVAPLWAALIALVNQQKGEAAGFVNAALYQHPSAFHDITQGNNGAYSAAPGWDPCTGLGSPVGTAIAKILA</sequence>
<keyword evidence="7" id="KW-0865">Zymogen</keyword>
<evidence type="ECO:0000259" key="9">
    <source>
        <dbReference type="PROSITE" id="PS51695"/>
    </source>
</evidence>
<dbReference type="GO" id="GO:0004252">
    <property type="term" value="F:serine-type endopeptidase activity"/>
    <property type="evidence" value="ECO:0007669"/>
    <property type="project" value="InterPro"/>
</dbReference>
<protein>
    <submittedName>
        <fullName evidence="10">Peptidase S53</fullName>
    </submittedName>
</protein>
<keyword evidence="4" id="KW-0378">Hydrolase</keyword>
<evidence type="ECO:0000313" key="10">
    <source>
        <dbReference type="EMBL" id="HGY93577.1"/>
    </source>
</evidence>
<dbReference type="InterPro" id="IPR030400">
    <property type="entry name" value="Sedolisin_dom"/>
</dbReference>
<keyword evidence="2" id="KW-0645">Protease</keyword>
<dbReference type="Pfam" id="PF09286">
    <property type="entry name" value="Pro-kuma_activ"/>
    <property type="match status" value="1"/>
</dbReference>
<evidence type="ECO:0000256" key="6">
    <source>
        <dbReference type="ARBA" id="ARBA00022837"/>
    </source>
</evidence>
<comment type="caution">
    <text evidence="10">The sequence shown here is derived from an EMBL/GenBank/DDBJ whole genome shotgun (WGS) entry which is preliminary data.</text>
</comment>
<dbReference type="PANTHER" id="PTHR14218:SF15">
    <property type="entry name" value="TRIPEPTIDYL-PEPTIDASE 1"/>
    <property type="match status" value="1"/>
</dbReference>
<keyword evidence="3" id="KW-0479">Metal-binding</keyword>
<evidence type="ECO:0000256" key="5">
    <source>
        <dbReference type="ARBA" id="ARBA00022825"/>
    </source>
</evidence>
<dbReference type="PANTHER" id="PTHR14218">
    <property type="entry name" value="PROTEASE S8 TRIPEPTIDYL PEPTIDASE I CLN2"/>
    <property type="match status" value="1"/>
</dbReference>
<dbReference type="GO" id="GO:0008240">
    <property type="term" value="F:tripeptidyl-peptidase activity"/>
    <property type="evidence" value="ECO:0007669"/>
    <property type="project" value="TreeGrafter"/>
</dbReference>
<dbReference type="PROSITE" id="PS51695">
    <property type="entry name" value="SEDOLISIN"/>
    <property type="match status" value="1"/>
</dbReference>
<dbReference type="EMBL" id="DTKL01000015">
    <property type="protein sequence ID" value="HGY93577.1"/>
    <property type="molecule type" value="Genomic_DNA"/>
</dbReference>
<comment type="caution">
    <text evidence="8">Lacks conserved residue(s) required for the propagation of feature annotation.</text>
</comment>
<comment type="cofactor">
    <cofactor evidence="1">
        <name>Ca(2+)</name>
        <dbReference type="ChEBI" id="CHEBI:29108"/>
    </cofactor>
</comment>
<evidence type="ECO:0000256" key="8">
    <source>
        <dbReference type="PROSITE-ProRule" id="PRU01240"/>
    </source>
</evidence>
<evidence type="ECO:0000256" key="1">
    <source>
        <dbReference type="ARBA" id="ARBA00001913"/>
    </source>
</evidence>
<comment type="similarity">
    <text evidence="8">Belongs to the peptidase S8 family.</text>
</comment>
<evidence type="ECO:0000256" key="7">
    <source>
        <dbReference type="ARBA" id="ARBA00023145"/>
    </source>
</evidence>
<dbReference type="SUPFAM" id="SSF54897">
    <property type="entry name" value="Protease propeptides/inhibitors"/>
    <property type="match status" value="1"/>
</dbReference>
<accession>A0A7V4XR20</accession>
<dbReference type="GO" id="GO:0006508">
    <property type="term" value="P:proteolysis"/>
    <property type="evidence" value="ECO:0007669"/>
    <property type="project" value="UniProtKB-KW"/>
</dbReference>
<dbReference type="PROSITE" id="PS51892">
    <property type="entry name" value="SUBTILASE"/>
    <property type="match status" value="1"/>
</dbReference>
<dbReference type="InterPro" id="IPR015366">
    <property type="entry name" value="S53_propep"/>
</dbReference>